<dbReference type="Proteomes" id="UP000298663">
    <property type="component" value="Unassembled WGS sequence"/>
</dbReference>
<organism evidence="2 3">
    <name type="scientific">Steinernema carpocapsae</name>
    <name type="common">Entomopathogenic nematode</name>
    <dbReference type="NCBI Taxonomy" id="34508"/>
    <lineage>
        <taxon>Eukaryota</taxon>
        <taxon>Metazoa</taxon>
        <taxon>Ecdysozoa</taxon>
        <taxon>Nematoda</taxon>
        <taxon>Chromadorea</taxon>
        <taxon>Rhabditida</taxon>
        <taxon>Tylenchina</taxon>
        <taxon>Panagrolaimomorpha</taxon>
        <taxon>Strongyloidoidea</taxon>
        <taxon>Steinernematidae</taxon>
        <taxon>Steinernema</taxon>
    </lineage>
</organism>
<gene>
    <name evidence="2" type="ORF">L596_025692</name>
</gene>
<comment type="caution">
    <text evidence="2">The sequence shown here is derived from an EMBL/GenBank/DDBJ whole genome shotgun (WGS) entry which is preliminary data.</text>
</comment>
<dbReference type="OrthoDB" id="5809873at2759"/>
<dbReference type="AlphaFoldDB" id="A0A4V6XVS3"/>
<reference evidence="2 3" key="2">
    <citation type="journal article" date="2019" name="G3 (Bethesda)">
        <title>Hybrid Assembly of the Genome of the Entomopathogenic Nematode Steinernema carpocapsae Identifies the X-Chromosome.</title>
        <authorList>
            <person name="Serra L."/>
            <person name="Macchietto M."/>
            <person name="Macias-Munoz A."/>
            <person name="McGill C.J."/>
            <person name="Rodriguez I.M."/>
            <person name="Rodriguez B."/>
            <person name="Murad R."/>
            <person name="Mortazavi A."/>
        </authorList>
    </citation>
    <scope>NUCLEOTIDE SEQUENCE [LARGE SCALE GENOMIC DNA]</scope>
    <source>
        <strain evidence="2 3">ALL</strain>
    </source>
</reference>
<feature type="region of interest" description="Disordered" evidence="1">
    <location>
        <begin position="30"/>
        <end position="51"/>
    </location>
</feature>
<accession>A0A4V6XVS3</accession>
<sequence>MLGGPGKVVKIDETCLSRQKKSHKANVDFGYGRHHEDAHGTLPNSSRNEEISPNGCCASPLLPMLQRHCRPGTTIISDKWSAYGGTSSFFGRYDRSVCLKSLEMTCACLHLSGACLEAAVCVY</sequence>
<keyword evidence="3" id="KW-1185">Reference proteome</keyword>
<dbReference type="EMBL" id="AZBU02000009">
    <property type="protein sequence ID" value="TKR65265.1"/>
    <property type="molecule type" value="Genomic_DNA"/>
</dbReference>
<protein>
    <recommendedName>
        <fullName evidence="4">ISXO2-like transposase domain-containing protein</fullName>
    </recommendedName>
</protein>
<proteinExistence type="predicted"/>
<evidence type="ECO:0000313" key="2">
    <source>
        <dbReference type="EMBL" id="TKR65265.1"/>
    </source>
</evidence>
<evidence type="ECO:0000256" key="1">
    <source>
        <dbReference type="SAM" id="MobiDB-lite"/>
    </source>
</evidence>
<evidence type="ECO:0000313" key="3">
    <source>
        <dbReference type="Proteomes" id="UP000298663"/>
    </source>
</evidence>
<name>A0A4V6XVS3_STECR</name>
<reference evidence="2 3" key="1">
    <citation type="journal article" date="2015" name="Genome Biol.">
        <title>Comparative genomics of Steinernema reveals deeply conserved gene regulatory networks.</title>
        <authorList>
            <person name="Dillman A.R."/>
            <person name="Macchietto M."/>
            <person name="Porter C.F."/>
            <person name="Rogers A."/>
            <person name="Williams B."/>
            <person name="Antoshechkin I."/>
            <person name="Lee M.M."/>
            <person name="Goodwin Z."/>
            <person name="Lu X."/>
            <person name="Lewis E.E."/>
            <person name="Goodrich-Blair H."/>
            <person name="Stock S.P."/>
            <person name="Adams B.J."/>
            <person name="Sternberg P.W."/>
            <person name="Mortazavi A."/>
        </authorList>
    </citation>
    <scope>NUCLEOTIDE SEQUENCE [LARGE SCALE GENOMIC DNA]</scope>
    <source>
        <strain evidence="2 3">ALL</strain>
    </source>
</reference>
<evidence type="ECO:0008006" key="4">
    <source>
        <dbReference type="Google" id="ProtNLM"/>
    </source>
</evidence>